<reference evidence="6 7" key="1">
    <citation type="journal article" date="2019" name="Nat. Plants">
        <title>Stout camphor tree genome fills gaps in understanding of flowering plant genome evolution.</title>
        <authorList>
            <person name="Chaw S.M."/>
            <person name="Liu Y.C."/>
            <person name="Wu Y.W."/>
            <person name="Wang H.Y."/>
            <person name="Lin C.I."/>
            <person name="Wu C.S."/>
            <person name="Ke H.M."/>
            <person name="Chang L.Y."/>
            <person name="Hsu C.Y."/>
            <person name="Yang H.T."/>
            <person name="Sudianto E."/>
            <person name="Hsu M.H."/>
            <person name="Wu K.P."/>
            <person name="Wang L.N."/>
            <person name="Leebens-Mack J.H."/>
            <person name="Tsai I.J."/>
        </authorList>
    </citation>
    <scope>NUCLEOTIDE SEQUENCE [LARGE SCALE GENOMIC DNA]</scope>
    <source>
        <strain evidence="7">cv. Chaw 1501</strain>
        <tissue evidence="6">Young leaves</tissue>
    </source>
</reference>
<gene>
    <name evidence="6" type="ORF">CKAN_01863600</name>
</gene>
<comment type="caution">
    <text evidence="6">The sequence shown here is derived from an EMBL/GenBank/DDBJ whole genome shotgun (WGS) entry which is preliminary data.</text>
</comment>
<evidence type="ECO:0000256" key="3">
    <source>
        <dbReference type="RuleBase" id="RU003616"/>
    </source>
</evidence>
<dbReference type="InterPro" id="IPR002068">
    <property type="entry name" value="A-crystallin/Hsp20_dom"/>
</dbReference>
<dbReference type="OrthoDB" id="1431247at2759"/>
<evidence type="ECO:0000256" key="4">
    <source>
        <dbReference type="SAM" id="MobiDB-lite"/>
    </source>
</evidence>
<dbReference type="PANTHER" id="PTHR46733:SF4">
    <property type="entry name" value="HEAT SHOCK PROTEIN 21, CHLOROPLASTIC"/>
    <property type="match status" value="1"/>
</dbReference>
<dbReference type="InterPro" id="IPR008978">
    <property type="entry name" value="HSP20-like_chaperone"/>
</dbReference>
<dbReference type="SUPFAM" id="SSF49764">
    <property type="entry name" value="HSP20-like chaperones"/>
    <property type="match status" value="1"/>
</dbReference>
<dbReference type="Gene3D" id="2.60.40.790">
    <property type="match status" value="1"/>
</dbReference>
<protein>
    <submittedName>
        <fullName evidence="6">Heat shock 22K family protein</fullName>
    </submittedName>
</protein>
<dbReference type="InterPro" id="IPR044587">
    <property type="entry name" value="HSP21-like"/>
</dbReference>
<dbReference type="STRING" id="337451.A0A443PFN1"/>
<comment type="similarity">
    <text evidence="2 3">Belongs to the small heat shock protein (HSP20) family.</text>
</comment>
<dbReference type="Pfam" id="PF00011">
    <property type="entry name" value="HSP20"/>
    <property type="match status" value="1"/>
</dbReference>
<dbReference type="Proteomes" id="UP000283530">
    <property type="component" value="Unassembled WGS sequence"/>
</dbReference>
<sequence length="237" mass="26801">MSTCSSASSICSPSSPAIFSRHTRHTISPALVFIPSNGGHPCRYRALKPSRLYVLKPKATAEQKDTAVDVKKDQKTGTEVERKPRRSPLEISPFGVLDPLSPMRTMKQMMDSVDRLFEDALTFPGSNRPVGEIRSPWDIKEDEKELKMRFDMPGLSKEEVKVYVEDDILVIKGEHKQEKEGGEESWSSRSLSSYNMRLLLPDSCEKDKIKADLKNGVLFISIPKREVEHKVIDIQIN</sequence>
<dbReference type="CDD" id="cd06464">
    <property type="entry name" value="ACD_sHsps-like"/>
    <property type="match status" value="1"/>
</dbReference>
<keyword evidence="1 6" id="KW-0346">Stress response</keyword>
<feature type="region of interest" description="Disordered" evidence="4">
    <location>
        <begin position="63"/>
        <end position="93"/>
    </location>
</feature>
<evidence type="ECO:0000256" key="2">
    <source>
        <dbReference type="PROSITE-ProRule" id="PRU00285"/>
    </source>
</evidence>
<dbReference type="AlphaFoldDB" id="A0A443PFN1"/>
<dbReference type="EMBL" id="QPKB01000007">
    <property type="protein sequence ID" value="RWR89572.1"/>
    <property type="molecule type" value="Genomic_DNA"/>
</dbReference>
<dbReference type="GO" id="GO:0009408">
    <property type="term" value="P:response to heat"/>
    <property type="evidence" value="ECO:0007669"/>
    <property type="project" value="InterPro"/>
</dbReference>
<feature type="compositionally biased region" description="Basic and acidic residues" evidence="4">
    <location>
        <begin position="63"/>
        <end position="82"/>
    </location>
</feature>
<evidence type="ECO:0000313" key="6">
    <source>
        <dbReference type="EMBL" id="RWR89572.1"/>
    </source>
</evidence>
<evidence type="ECO:0000313" key="7">
    <source>
        <dbReference type="Proteomes" id="UP000283530"/>
    </source>
</evidence>
<evidence type="ECO:0000256" key="1">
    <source>
        <dbReference type="ARBA" id="ARBA00023016"/>
    </source>
</evidence>
<keyword evidence="7" id="KW-1185">Reference proteome</keyword>
<name>A0A443PFN1_9MAGN</name>
<organism evidence="6 7">
    <name type="scientific">Cinnamomum micranthum f. kanehirae</name>
    <dbReference type="NCBI Taxonomy" id="337451"/>
    <lineage>
        <taxon>Eukaryota</taxon>
        <taxon>Viridiplantae</taxon>
        <taxon>Streptophyta</taxon>
        <taxon>Embryophyta</taxon>
        <taxon>Tracheophyta</taxon>
        <taxon>Spermatophyta</taxon>
        <taxon>Magnoliopsida</taxon>
        <taxon>Magnoliidae</taxon>
        <taxon>Laurales</taxon>
        <taxon>Lauraceae</taxon>
        <taxon>Cinnamomum</taxon>
    </lineage>
</organism>
<dbReference type="PANTHER" id="PTHR46733">
    <property type="entry name" value="26.5 KDA HEAT SHOCK PROTEIN, MITOCHONDRIAL"/>
    <property type="match status" value="1"/>
</dbReference>
<feature type="domain" description="SHSP" evidence="5">
    <location>
        <begin position="128"/>
        <end position="237"/>
    </location>
</feature>
<dbReference type="FunFam" id="2.60.40.790:FF:000059">
    <property type="entry name" value="26.5 kDa heat shock protein, mitochondrial"/>
    <property type="match status" value="1"/>
</dbReference>
<accession>A0A443PFN1</accession>
<evidence type="ECO:0000259" key="5">
    <source>
        <dbReference type="PROSITE" id="PS01031"/>
    </source>
</evidence>
<proteinExistence type="inferred from homology"/>
<dbReference type="PROSITE" id="PS01031">
    <property type="entry name" value="SHSP"/>
    <property type="match status" value="1"/>
</dbReference>